<dbReference type="STRING" id="1179773.BN6_45610"/>
<proteinExistence type="predicted"/>
<evidence type="ECO:0000256" key="2">
    <source>
        <dbReference type="SAM" id="SignalP"/>
    </source>
</evidence>
<keyword evidence="2" id="KW-0732">Signal</keyword>
<dbReference type="Proteomes" id="UP000006281">
    <property type="component" value="Chromosome"/>
</dbReference>
<dbReference type="Gene3D" id="2.60.40.10">
    <property type="entry name" value="Immunoglobulins"/>
    <property type="match status" value="1"/>
</dbReference>
<feature type="region of interest" description="Disordered" evidence="1">
    <location>
        <begin position="721"/>
        <end position="789"/>
    </location>
</feature>
<gene>
    <name evidence="3" type="ordered locus">BN6_45610</name>
</gene>
<dbReference type="GO" id="GO:0005975">
    <property type="term" value="P:carbohydrate metabolic process"/>
    <property type="evidence" value="ECO:0007669"/>
    <property type="project" value="UniProtKB-ARBA"/>
</dbReference>
<dbReference type="KEGG" id="sesp:BN6_45610"/>
<protein>
    <recommendedName>
        <fullName evidence="5">SD-repeat containing protein B domain-containing protein</fullName>
    </recommendedName>
</protein>
<keyword evidence="4" id="KW-1185">Reference proteome</keyword>
<organism evidence="3 4">
    <name type="scientific">Saccharothrix espanaensis (strain ATCC 51144 / DSM 44229 / JCM 9112 / NBRC 15066 / NRRL 15764)</name>
    <dbReference type="NCBI Taxonomy" id="1179773"/>
    <lineage>
        <taxon>Bacteria</taxon>
        <taxon>Bacillati</taxon>
        <taxon>Actinomycetota</taxon>
        <taxon>Actinomycetes</taxon>
        <taxon>Pseudonocardiales</taxon>
        <taxon>Pseudonocardiaceae</taxon>
        <taxon>Saccharothrix</taxon>
    </lineage>
</organism>
<evidence type="ECO:0008006" key="5">
    <source>
        <dbReference type="Google" id="ProtNLM"/>
    </source>
</evidence>
<dbReference type="PATRIC" id="fig|1179773.3.peg.4571"/>
<reference evidence="3 4" key="1">
    <citation type="journal article" date="2012" name="BMC Genomics">
        <title>Complete genome sequence of Saccharothrix espanaensis DSM 44229T and comparison to the other completely sequenced Pseudonocardiaceae.</title>
        <authorList>
            <person name="Strobel T."/>
            <person name="Al-Dilaimi A."/>
            <person name="Blom J."/>
            <person name="Gessner A."/>
            <person name="Kalinowski J."/>
            <person name="Luzhetska M."/>
            <person name="Puhler A."/>
            <person name="Szczepanowski R."/>
            <person name="Bechthold A."/>
            <person name="Ruckert C."/>
        </authorList>
    </citation>
    <scope>NUCLEOTIDE SEQUENCE [LARGE SCALE GENOMIC DNA]</scope>
    <source>
        <strain evidence="4">ATCC 51144 / DSM 44229 / JCM 9112 / NBRC 15066 / NRRL 15764</strain>
    </source>
</reference>
<dbReference type="eggNOG" id="COG4932">
    <property type="taxonomic scope" value="Bacteria"/>
</dbReference>
<dbReference type="AlphaFoldDB" id="K0K0H0"/>
<dbReference type="SUPFAM" id="SSF117074">
    <property type="entry name" value="Hypothetical protein PA1324"/>
    <property type="match status" value="1"/>
</dbReference>
<dbReference type="EMBL" id="HE804045">
    <property type="protein sequence ID" value="CCH31841.1"/>
    <property type="molecule type" value="Genomic_DNA"/>
</dbReference>
<feature type="chain" id="PRO_5003834426" description="SD-repeat containing protein B domain-containing protein" evidence="2">
    <location>
        <begin position="27"/>
        <end position="789"/>
    </location>
</feature>
<evidence type="ECO:0000313" key="4">
    <source>
        <dbReference type="Proteomes" id="UP000006281"/>
    </source>
</evidence>
<feature type="region of interest" description="Disordered" evidence="1">
    <location>
        <begin position="663"/>
        <end position="683"/>
    </location>
</feature>
<sequence>MRKRKVLTALTVAATIAATLPVVAHAEGFHTVKVKVVDDYNGNGKADDDEVKTGGIKDVEFEVLIPDPDGSGDKPYSPEPPPKTDANGQAEVKIPIDDYGSANAIIRVKKSSLGARQAGFASSQGLRPIDLYVTAGTRTEQLISLWNPAKYCSVDSYLVTACQLSHGKDNELPTLVKIGNKWRGDKFNLKTEKEDGKETPIILAKKKDTGVVYGIAHQKSKKRIFSGAFAKRFAPYGPGGSGAIYVTDVSTEDETTKVFDKLPAGSTQHAKEPPAGTLSFNPNTEEYDHADRTFVQAVGRESLGDIEISADEKQLFVVNMYDRTLNAYDISGDSAGKPTTTKIEYSGCAKADDWRPMALGTGDNTLYVGGVCSAETDRKAEDLKAVVLQYDYSTQNAKFTPVLQHPLTYKRGYSWTARSKDPTKPADWNPWSKAADDFPYEYLRMSTYPEPMLADIEVESGGHLVLGFRDRFGDLTGVDISDPKTKDSIQQGAAAGDIIRVCAAGGKFIWEGESGCETHNALSADPPHKEFYVGDNFNRNGGAHQETALGALALANSEKRIAATHLDPIETTYSNGIGWHDRATGERDPRNDSYGIIHWNDNLLAPSAPFGKANGLADLEYICDEAPIQIGNRVWEDFYRGLQNAREYKGLKDITVTLYEAESQGDGDAKVKDRLDSTKTDKDGEYYFPSPEMAGKLKLKPDTWYVVEFDRSSATNLKSGDWTIAADHPDDEPTRNSDIAFDANGTKIPKGDEQVKKAPKVRAKGKTGGPGSVNHDIDAGYDPNGNPSS</sequence>
<dbReference type="SUPFAM" id="SSF63825">
    <property type="entry name" value="YWTD domain"/>
    <property type="match status" value="1"/>
</dbReference>
<accession>K0K0H0</accession>
<evidence type="ECO:0000256" key="1">
    <source>
        <dbReference type="SAM" id="MobiDB-lite"/>
    </source>
</evidence>
<feature type="compositionally biased region" description="Basic and acidic residues" evidence="1">
    <location>
        <begin position="667"/>
        <end position="683"/>
    </location>
</feature>
<feature type="region of interest" description="Disordered" evidence="1">
    <location>
        <begin position="66"/>
        <end position="88"/>
    </location>
</feature>
<feature type="signal peptide" evidence="2">
    <location>
        <begin position="1"/>
        <end position="26"/>
    </location>
</feature>
<dbReference type="HOGENOM" id="CLU_014521_0_0_11"/>
<evidence type="ECO:0000313" key="3">
    <source>
        <dbReference type="EMBL" id="CCH31841.1"/>
    </source>
</evidence>
<name>K0K0H0_SACES</name>
<dbReference type="InterPro" id="IPR013783">
    <property type="entry name" value="Ig-like_fold"/>
</dbReference>